<dbReference type="SUPFAM" id="SSF54565">
    <property type="entry name" value="Ribosomal protein S16"/>
    <property type="match status" value="1"/>
</dbReference>
<sequence length="97" mass="11429">MVKLRLKRCGRKQRAVYRIVAIDVRSRREGRDLRRVGFYDPINNQTYSNVPAILYFLEKGAQPTRTVRDIFKKAELFKDELITGKNYLNKKIEGLLV</sequence>
<keyword evidence="4 8" id="KW-0934">Plastid</keyword>
<reference evidence="8" key="2">
    <citation type="journal article" date="2019" name="Int. J. Mol. Sci.">
        <title>Comparison of Whole Plastome Sequences between Thermogenic Skunk Cabbage Symplocarpus renifolius and Nonthermogenic S. nipponicus (Orontioideae; Araceae) in East Asia.</title>
        <authorList>
            <person name="Kim S.H."/>
            <person name="Yang J."/>
            <person name="Park J."/>
            <person name="Yamada T."/>
            <person name="Maki M."/>
            <person name="Kim S.C."/>
        </authorList>
    </citation>
    <scope>NUCLEOTIDE SEQUENCE</scope>
</reference>
<accession>A0A5J6N9T9</accession>
<protein>
    <recommendedName>
        <fullName evidence="7">Small ribosomal subunit protein bS16c</fullName>
    </recommendedName>
</protein>
<dbReference type="InterPro" id="IPR020592">
    <property type="entry name" value="Ribosomal_bS16_CS"/>
</dbReference>
<dbReference type="PANTHER" id="PTHR12919">
    <property type="entry name" value="30S RIBOSOMAL PROTEIN S16"/>
    <property type="match status" value="1"/>
</dbReference>
<evidence type="ECO:0000256" key="5">
    <source>
        <dbReference type="ARBA" id="ARBA00022980"/>
    </source>
</evidence>
<gene>
    <name evidence="7 8" type="primary">rps16</name>
</gene>
<dbReference type="RefSeq" id="YP_009709569.1">
    <property type="nucleotide sequence ID" value="NC_045121.1"/>
</dbReference>
<dbReference type="Gene3D" id="3.30.1320.10">
    <property type="match status" value="1"/>
</dbReference>
<keyword evidence="6 7" id="KW-0687">Ribonucleoprotein</keyword>
<dbReference type="AlphaFoldDB" id="A0A5J6N9T9"/>
<dbReference type="GO" id="GO:0005739">
    <property type="term" value="C:mitochondrion"/>
    <property type="evidence" value="ECO:0007669"/>
    <property type="project" value="GOC"/>
</dbReference>
<evidence type="ECO:0000256" key="2">
    <source>
        <dbReference type="ARBA" id="ARBA00006668"/>
    </source>
</evidence>
<proteinExistence type="inferred from homology"/>
<dbReference type="GO" id="GO:0009507">
    <property type="term" value="C:chloroplast"/>
    <property type="evidence" value="ECO:0007669"/>
    <property type="project" value="UniProtKB-SubCell"/>
</dbReference>
<comment type="subcellular location">
    <subcellularLocation>
        <location evidence="1 7">Plastid</location>
        <location evidence="1 7">Chloroplast</location>
    </subcellularLocation>
</comment>
<reference evidence="8" key="1">
    <citation type="submission" date="2018-11" db="EMBL/GenBank/DDBJ databases">
        <authorList>
            <person name="Kim S.-H."/>
            <person name="Yang J.Y."/>
            <person name="Park J."/>
            <person name="Yamada T."/>
            <person name="Maki M."/>
            <person name="Kim S.-C."/>
        </authorList>
    </citation>
    <scope>NUCLEOTIDE SEQUENCE</scope>
</reference>
<dbReference type="NCBIfam" id="TIGR00002">
    <property type="entry name" value="S16"/>
    <property type="match status" value="1"/>
</dbReference>
<keyword evidence="5 7" id="KW-0689">Ribosomal protein</keyword>
<evidence type="ECO:0000256" key="6">
    <source>
        <dbReference type="ARBA" id="ARBA00023274"/>
    </source>
</evidence>
<dbReference type="GeneID" id="42271455"/>
<comment type="similarity">
    <text evidence="2 7">Belongs to the bacterial ribosomal protein bS16 family.</text>
</comment>
<dbReference type="InterPro" id="IPR000307">
    <property type="entry name" value="Ribosomal_bS16"/>
</dbReference>
<geneLocation type="chloroplast" evidence="8"/>
<dbReference type="PANTHER" id="PTHR12919:SF20">
    <property type="entry name" value="SMALL RIBOSOMAL SUBUNIT PROTEIN BS16M"/>
    <property type="match status" value="1"/>
</dbReference>
<evidence type="ECO:0000313" key="8">
    <source>
        <dbReference type="EMBL" id="QEX51423.1"/>
    </source>
</evidence>
<evidence type="ECO:0000256" key="7">
    <source>
        <dbReference type="HAMAP-Rule" id="MF_00385"/>
    </source>
</evidence>
<organism evidence="8">
    <name type="scientific">Symplocarpus nipponicus</name>
    <dbReference type="NCBI Taxonomy" id="318071"/>
    <lineage>
        <taxon>Eukaryota</taxon>
        <taxon>Viridiplantae</taxon>
        <taxon>Streptophyta</taxon>
        <taxon>Embryophyta</taxon>
        <taxon>Tracheophyta</taxon>
        <taxon>Spermatophyta</taxon>
        <taxon>Magnoliopsida</taxon>
        <taxon>Liliopsida</taxon>
        <taxon>Araceae</taxon>
        <taxon>Orontioideae</taxon>
        <taxon>Symplocarpus</taxon>
    </lineage>
</organism>
<dbReference type="InterPro" id="IPR023803">
    <property type="entry name" value="Ribosomal_bS16_dom_sf"/>
</dbReference>
<name>A0A5J6N9T9_9ARAE</name>
<dbReference type="PROSITE" id="PS00732">
    <property type="entry name" value="RIBOSOMAL_S16"/>
    <property type="match status" value="1"/>
</dbReference>
<dbReference type="GO" id="GO:0015935">
    <property type="term" value="C:small ribosomal subunit"/>
    <property type="evidence" value="ECO:0007669"/>
    <property type="project" value="TreeGrafter"/>
</dbReference>
<keyword evidence="3 8" id="KW-0150">Chloroplast</keyword>
<dbReference type="GO" id="GO:0003735">
    <property type="term" value="F:structural constituent of ribosome"/>
    <property type="evidence" value="ECO:0007669"/>
    <property type="project" value="InterPro"/>
</dbReference>
<evidence type="ECO:0000256" key="4">
    <source>
        <dbReference type="ARBA" id="ARBA00022640"/>
    </source>
</evidence>
<dbReference type="EMBL" id="MK158079">
    <property type="protein sequence ID" value="QEX51423.1"/>
    <property type="molecule type" value="Genomic_DNA"/>
</dbReference>
<dbReference type="HAMAP" id="MF_00385">
    <property type="entry name" value="Ribosomal_bS16"/>
    <property type="match status" value="1"/>
</dbReference>
<evidence type="ECO:0000256" key="3">
    <source>
        <dbReference type="ARBA" id="ARBA00022528"/>
    </source>
</evidence>
<dbReference type="GO" id="GO:0032543">
    <property type="term" value="P:mitochondrial translation"/>
    <property type="evidence" value="ECO:0007669"/>
    <property type="project" value="TreeGrafter"/>
</dbReference>
<evidence type="ECO:0000256" key="1">
    <source>
        <dbReference type="ARBA" id="ARBA00004229"/>
    </source>
</evidence>
<dbReference type="Pfam" id="PF00886">
    <property type="entry name" value="Ribosomal_S16"/>
    <property type="match status" value="1"/>
</dbReference>
<dbReference type="FunFam" id="3.30.1320.10:FF:000003">
    <property type="entry name" value="30S ribosomal protein S16, chloroplastic"/>
    <property type="match status" value="1"/>
</dbReference>